<dbReference type="InterPro" id="IPR015035">
    <property type="entry name" value="DUF1918"/>
</dbReference>
<dbReference type="Pfam" id="PF08940">
    <property type="entry name" value="DUF1918"/>
    <property type="match status" value="1"/>
</dbReference>
<name>A0A2Y9AR39_9MICO</name>
<dbReference type="RefSeq" id="WP_110853112.1">
    <property type="nucleotide sequence ID" value="NZ_QKLZ01000011.1"/>
</dbReference>
<feature type="region of interest" description="Disordered" evidence="1">
    <location>
        <begin position="1"/>
        <end position="35"/>
    </location>
</feature>
<proteinExistence type="predicted"/>
<accession>A0A2Y9AR39</accession>
<evidence type="ECO:0000313" key="3">
    <source>
        <dbReference type="EMBL" id="SSA44957.1"/>
    </source>
</evidence>
<dbReference type="SUPFAM" id="SSF50118">
    <property type="entry name" value="Cell growth inhibitor/plasmid maintenance toxic component"/>
    <property type="match status" value="1"/>
</dbReference>
<reference evidence="3 4" key="1">
    <citation type="submission" date="2016-10" db="EMBL/GenBank/DDBJ databases">
        <authorList>
            <person name="Cai Z."/>
        </authorList>
    </citation>
    <scope>NUCLEOTIDE SEQUENCE [LARGE SCALE GENOMIC DNA]</scope>
    <source>
        <strain evidence="3 4">CGMCC 1.10826</strain>
    </source>
</reference>
<organism evidence="3 4">
    <name type="scientific">Georgenia satyanarayanai</name>
    <dbReference type="NCBI Taxonomy" id="860221"/>
    <lineage>
        <taxon>Bacteria</taxon>
        <taxon>Bacillati</taxon>
        <taxon>Actinomycetota</taxon>
        <taxon>Actinomycetes</taxon>
        <taxon>Micrococcales</taxon>
        <taxon>Bogoriellaceae</taxon>
        <taxon>Georgenia</taxon>
    </lineage>
</organism>
<dbReference type="EMBL" id="UETB01000011">
    <property type="protein sequence ID" value="SSA44957.1"/>
    <property type="molecule type" value="Genomic_DNA"/>
</dbReference>
<evidence type="ECO:0000256" key="1">
    <source>
        <dbReference type="SAM" id="MobiDB-lite"/>
    </source>
</evidence>
<protein>
    <recommendedName>
        <fullName evidence="2">DUF1918 domain-containing protein</fullName>
    </recommendedName>
</protein>
<dbReference type="OrthoDB" id="4828144at2"/>
<keyword evidence="4" id="KW-1185">Reference proteome</keyword>
<dbReference type="Proteomes" id="UP000250222">
    <property type="component" value="Unassembled WGS sequence"/>
</dbReference>
<dbReference type="AlphaFoldDB" id="A0A2Y9AR39"/>
<gene>
    <name evidence="3" type="ORF">SAMN05216184_11113</name>
</gene>
<feature type="domain" description="DUF1918" evidence="2">
    <location>
        <begin position="1"/>
        <end position="56"/>
    </location>
</feature>
<sequence length="65" mass="6842">MSAAPGDRVVVRSQRGADRDGEVVDVQGQDGGPPYVVRWTRTGEESLFFPGPGTVIEPAARESAG</sequence>
<evidence type="ECO:0000313" key="4">
    <source>
        <dbReference type="Proteomes" id="UP000250222"/>
    </source>
</evidence>
<evidence type="ECO:0000259" key="2">
    <source>
        <dbReference type="Pfam" id="PF08940"/>
    </source>
</evidence>
<dbReference type="Gene3D" id="2.30.30.440">
    <property type="entry name" value="Domain of unknown function DUF1918"/>
    <property type="match status" value="1"/>
</dbReference>